<organism evidence="2 3">
    <name type="scientific">Leyella stercorea DSM 18206</name>
    <dbReference type="NCBI Taxonomy" id="1002367"/>
    <lineage>
        <taxon>Bacteria</taxon>
        <taxon>Pseudomonadati</taxon>
        <taxon>Bacteroidota</taxon>
        <taxon>Bacteroidia</taxon>
        <taxon>Bacteroidales</taxon>
        <taxon>Prevotellaceae</taxon>
        <taxon>Leyella</taxon>
    </lineage>
</organism>
<gene>
    <name evidence="2" type="ORF">HMPREF0673_00914</name>
</gene>
<feature type="transmembrane region" description="Helical" evidence="1">
    <location>
        <begin position="12"/>
        <end position="28"/>
    </location>
</feature>
<evidence type="ECO:0000313" key="3">
    <source>
        <dbReference type="Proteomes" id="UP000004407"/>
    </source>
</evidence>
<evidence type="ECO:0000313" key="2">
    <source>
        <dbReference type="EMBL" id="EHJ41297.1"/>
    </source>
</evidence>
<comment type="caution">
    <text evidence="2">The sequence shown here is derived from an EMBL/GenBank/DDBJ whole genome shotgun (WGS) entry which is preliminary data.</text>
</comment>
<dbReference type="HOGENOM" id="CLU_3156412_0_0_10"/>
<sequence length="48" mass="5662">MYYNISYKVTEFAVISDIFFVILQLILVNELTRRYLTITTSQHLTTST</sequence>
<dbReference type="EMBL" id="AFZZ01000085">
    <property type="protein sequence ID" value="EHJ41297.1"/>
    <property type="molecule type" value="Genomic_DNA"/>
</dbReference>
<dbReference type="Proteomes" id="UP000004407">
    <property type="component" value="Unassembled WGS sequence"/>
</dbReference>
<accession>G6AWB6</accession>
<reference evidence="2 3" key="1">
    <citation type="submission" date="2011-08" db="EMBL/GenBank/DDBJ databases">
        <authorList>
            <person name="Weinstock G."/>
            <person name="Sodergren E."/>
            <person name="Clifton S."/>
            <person name="Fulton L."/>
            <person name="Fulton B."/>
            <person name="Courtney L."/>
            <person name="Fronick C."/>
            <person name="Harrison M."/>
            <person name="Strong C."/>
            <person name="Farmer C."/>
            <person name="Delahaunty K."/>
            <person name="Markovic C."/>
            <person name="Hall O."/>
            <person name="Minx P."/>
            <person name="Tomlinson C."/>
            <person name="Mitreva M."/>
            <person name="Hou S."/>
            <person name="Chen J."/>
            <person name="Wollam A."/>
            <person name="Pepin K.H."/>
            <person name="Johnson M."/>
            <person name="Bhonagiri V."/>
            <person name="Zhang X."/>
            <person name="Suruliraj S."/>
            <person name="Warren W."/>
            <person name="Chinwalla A."/>
            <person name="Mardis E.R."/>
            <person name="Wilson R.K."/>
        </authorList>
    </citation>
    <scope>NUCLEOTIDE SEQUENCE [LARGE SCALE GENOMIC DNA]</scope>
    <source>
        <strain evidence="2 3">DSM 18206</strain>
    </source>
</reference>
<protein>
    <submittedName>
        <fullName evidence="2">Uncharacterized protein</fullName>
    </submittedName>
</protein>
<proteinExistence type="predicted"/>
<name>G6AWB6_9BACT</name>
<keyword evidence="1" id="KW-0812">Transmembrane</keyword>
<dbReference type="AlphaFoldDB" id="G6AWB6"/>
<evidence type="ECO:0000256" key="1">
    <source>
        <dbReference type="SAM" id="Phobius"/>
    </source>
</evidence>
<keyword evidence="1" id="KW-0472">Membrane</keyword>
<keyword evidence="1" id="KW-1133">Transmembrane helix</keyword>